<reference evidence="7 8" key="1">
    <citation type="submission" date="2018-06" db="EMBL/GenBank/DDBJ databases">
        <authorList>
            <consortium name="Pathogen Informatics"/>
            <person name="Doyle S."/>
        </authorList>
    </citation>
    <scope>NUCLEOTIDE SEQUENCE [LARGE SCALE GENOMIC DNA]</scope>
    <source>
        <strain evidence="7 8">NCTC13063</strain>
    </source>
</reference>
<feature type="transmembrane region" description="Helical" evidence="6">
    <location>
        <begin position="228"/>
        <end position="248"/>
    </location>
</feature>
<proteinExistence type="predicted"/>
<feature type="transmembrane region" description="Helical" evidence="6">
    <location>
        <begin position="432"/>
        <end position="450"/>
    </location>
</feature>
<evidence type="ECO:0000313" key="8">
    <source>
        <dbReference type="Proteomes" id="UP000255283"/>
    </source>
</evidence>
<dbReference type="Proteomes" id="UP000255283">
    <property type="component" value="Unassembled WGS sequence"/>
</dbReference>
<protein>
    <submittedName>
        <fullName evidence="7">Stage V sporulation protein B</fullName>
    </submittedName>
</protein>
<sequence>MEKAEKKDSYSHILKYTGVFGGVQTLHILIGVVRNKLVALLLGPEGMGLISLFVSTTHLVSEASNLGLSMSAVRELSEAYETGDTLRVRHTVKLVRTWSLLTALGGILLCLILSPLLSRWAFENDSHTFDIMLLSPVVGMAAIAGGETAILKATRQLRGLAVMSVYNILGMLLLTIPLYYFWRMAAIVPSLLIIALMQMLLAIAYSVRRYPLCRPFDFKRLGEGSGMVKLGVAFVAAGIFASGAEFLIRSFLNTSGDLAVVGLYNAGYMLTITYADMVFSAMGTDYYPRLSAVEGTGEKLNLVVNRQIEVSLLLVSPLLILFIVGVPILLPMLYSDKFLPVMGMMKITILAMYFRAVTLPIEYLPLAKNDAKAHLLLDAIYYVVMVVLVVAGYHWLGLAGTGIALVVTGLLNLALVVYYARYKYQYVLSRNVVVYSLVQMPLGLAAYFTALVTDGVFYWVIGLLLFFVSLAVSIQIFQSKARLWESLLNKFKKRFARK</sequence>
<dbReference type="RefSeq" id="WP_004340785.1">
    <property type="nucleotide sequence ID" value="NZ_CAURJP010000016.1"/>
</dbReference>
<feature type="transmembrane region" description="Helical" evidence="6">
    <location>
        <begin position="456"/>
        <end position="477"/>
    </location>
</feature>
<comment type="subcellular location">
    <subcellularLocation>
        <location evidence="1">Cell membrane</location>
        <topology evidence="1">Multi-pass membrane protein</topology>
    </subcellularLocation>
</comment>
<evidence type="ECO:0000256" key="5">
    <source>
        <dbReference type="ARBA" id="ARBA00023136"/>
    </source>
</evidence>
<keyword evidence="2" id="KW-1003">Cell membrane</keyword>
<dbReference type="AlphaFoldDB" id="A0AAQ1UH13"/>
<feature type="transmembrane region" description="Helical" evidence="6">
    <location>
        <begin position="402"/>
        <end position="420"/>
    </location>
</feature>
<feature type="transmembrane region" description="Helical" evidence="6">
    <location>
        <begin position="160"/>
        <end position="180"/>
    </location>
</feature>
<dbReference type="Pfam" id="PF13440">
    <property type="entry name" value="Polysacc_synt_3"/>
    <property type="match status" value="1"/>
</dbReference>
<feature type="transmembrane region" description="Helical" evidence="6">
    <location>
        <begin position="97"/>
        <end position="117"/>
    </location>
</feature>
<dbReference type="PANTHER" id="PTHR30250:SF11">
    <property type="entry name" value="O-ANTIGEN TRANSPORTER-RELATED"/>
    <property type="match status" value="1"/>
</dbReference>
<keyword evidence="5 6" id="KW-0472">Membrane</keyword>
<feature type="transmembrane region" description="Helical" evidence="6">
    <location>
        <begin position="308"/>
        <end position="332"/>
    </location>
</feature>
<accession>A0AAQ1UH13</accession>
<organism evidence="7 8">
    <name type="scientific">Segatella buccae</name>
    <dbReference type="NCBI Taxonomy" id="28126"/>
    <lineage>
        <taxon>Bacteria</taxon>
        <taxon>Pseudomonadati</taxon>
        <taxon>Bacteroidota</taxon>
        <taxon>Bacteroidia</taxon>
        <taxon>Bacteroidales</taxon>
        <taxon>Prevotellaceae</taxon>
        <taxon>Segatella</taxon>
    </lineage>
</organism>
<evidence type="ECO:0000256" key="1">
    <source>
        <dbReference type="ARBA" id="ARBA00004651"/>
    </source>
</evidence>
<dbReference type="InterPro" id="IPR050833">
    <property type="entry name" value="Poly_Biosynth_Transport"/>
</dbReference>
<dbReference type="GO" id="GO:0005886">
    <property type="term" value="C:plasma membrane"/>
    <property type="evidence" value="ECO:0007669"/>
    <property type="project" value="UniProtKB-SubCell"/>
</dbReference>
<dbReference type="EMBL" id="UGTJ01000001">
    <property type="protein sequence ID" value="SUB79322.1"/>
    <property type="molecule type" value="Genomic_DNA"/>
</dbReference>
<comment type="caution">
    <text evidence="7">The sequence shown here is derived from an EMBL/GenBank/DDBJ whole genome shotgun (WGS) entry which is preliminary data.</text>
</comment>
<evidence type="ECO:0000313" key="7">
    <source>
        <dbReference type="EMBL" id="SUB79322.1"/>
    </source>
</evidence>
<keyword evidence="4 6" id="KW-1133">Transmembrane helix</keyword>
<dbReference type="PANTHER" id="PTHR30250">
    <property type="entry name" value="PST FAMILY PREDICTED COLANIC ACID TRANSPORTER"/>
    <property type="match status" value="1"/>
</dbReference>
<feature type="transmembrane region" description="Helical" evidence="6">
    <location>
        <begin position="129"/>
        <end position="151"/>
    </location>
</feature>
<keyword evidence="3 6" id="KW-0812">Transmembrane</keyword>
<evidence type="ECO:0000256" key="2">
    <source>
        <dbReference type="ARBA" id="ARBA00022475"/>
    </source>
</evidence>
<evidence type="ECO:0000256" key="4">
    <source>
        <dbReference type="ARBA" id="ARBA00022989"/>
    </source>
</evidence>
<dbReference type="GeneID" id="93536577"/>
<feature type="transmembrane region" description="Helical" evidence="6">
    <location>
        <begin position="375"/>
        <end position="396"/>
    </location>
</feature>
<name>A0AAQ1UH13_9BACT</name>
<feature type="transmembrane region" description="Helical" evidence="6">
    <location>
        <begin position="268"/>
        <end position="287"/>
    </location>
</feature>
<evidence type="ECO:0000256" key="3">
    <source>
        <dbReference type="ARBA" id="ARBA00022692"/>
    </source>
</evidence>
<evidence type="ECO:0000256" key="6">
    <source>
        <dbReference type="SAM" id="Phobius"/>
    </source>
</evidence>
<feature type="transmembrane region" description="Helical" evidence="6">
    <location>
        <begin position="186"/>
        <end position="207"/>
    </location>
</feature>
<gene>
    <name evidence="7" type="ORF">NCTC13063_00583</name>
</gene>